<dbReference type="Proteomes" id="UP000664940">
    <property type="component" value="Unassembled WGS sequence"/>
</dbReference>
<proteinExistence type="predicted"/>
<dbReference type="Gene3D" id="3.40.140.10">
    <property type="entry name" value="Cytidine Deaminase, domain 2"/>
    <property type="match status" value="1"/>
</dbReference>
<dbReference type="PANTHER" id="PTHR10540:SF6">
    <property type="entry name" value="EUKARYOTIC TRANSLATION INITIATION FACTOR 3 SUBUNIT F"/>
    <property type="match status" value="1"/>
</dbReference>
<dbReference type="EMBL" id="JABVXQ010000003">
    <property type="protein sequence ID" value="KAF6119692.1"/>
    <property type="molecule type" value="Genomic_DNA"/>
</dbReference>
<evidence type="ECO:0000313" key="2">
    <source>
        <dbReference type="Proteomes" id="UP000664940"/>
    </source>
</evidence>
<organism evidence="1 2">
    <name type="scientific">Phyllostomus discolor</name>
    <name type="common">pale spear-nosed bat</name>
    <dbReference type="NCBI Taxonomy" id="89673"/>
    <lineage>
        <taxon>Eukaryota</taxon>
        <taxon>Metazoa</taxon>
        <taxon>Chordata</taxon>
        <taxon>Craniata</taxon>
        <taxon>Vertebrata</taxon>
        <taxon>Euteleostomi</taxon>
        <taxon>Mammalia</taxon>
        <taxon>Eutheria</taxon>
        <taxon>Laurasiatheria</taxon>
        <taxon>Chiroptera</taxon>
        <taxon>Yangochiroptera</taxon>
        <taxon>Phyllostomidae</taxon>
        <taxon>Phyllostominae</taxon>
        <taxon>Phyllostomus</taxon>
    </lineage>
</organism>
<dbReference type="GO" id="GO:0031369">
    <property type="term" value="F:translation initiation factor binding"/>
    <property type="evidence" value="ECO:0007669"/>
    <property type="project" value="TreeGrafter"/>
</dbReference>
<sequence>MSLEDDVAADMKFAKNMYELNKKASPNELILSWYATGREATEHAAGPRALRRGRPSPIHLTVGASLQNGREPPEWLRGHKAYVSTLMGVPGGTAGMLFTPLTVKYAYYDPEHIGVDLTMKTRFSPNRVVGRSSDPQQAAGSWALTQQALTQRRRAQRLCGLGRGQPTIPGTAS</sequence>
<reference evidence="1 2" key="1">
    <citation type="journal article" date="2020" name="Nature">
        <title>Six reference-quality genomes reveal evolution of bat adaptations.</title>
        <authorList>
            <person name="Jebb D."/>
            <person name="Huang Z."/>
            <person name="Pippel M."/>
            <person name="Hughes G.M."/>
            <person name="Lavrichenko K."/>
            <person name="Devanna P."/>
            <person name="Winkler S."/>
            <person name="Jermiin L.S."/>
            <person name="Skirmuntt E.C."/>
            <person name="Katzourakis A."/>
            <person name="Burkitt-Gray L."/>
            <person name="Ray D.A."/>
            <person name="Sullivan K.A.M."/>
            <person name="Roscito J.G."/>
            <person name="Kirilenko B.M."/>
            <person name="Davalos L.M."/>
            <person name="Corthals A.P."/>
            <person name="Power M.L."/>
            <person name="Jones G."/>
            <person name="Ransome R.D."/>
            <person name="Dechmann D.K.N."/>
            <person name="Locatelli A.G."/>
            <person name="Puechmaille S.J."/>
            <person name="Fedrigo O."/>
            <person name="Jarvis E.D."/>
            <person name="Hiller M."/>
            <person name="Vernes S.C."/>
            <person name="Myers E.W."/>
            <person name="Teeling E.C."/>
        </authorList>
    </citation>
    <scope>NUCLEOTIDE SEQUENCE [LARGE SCALE GENOMIC DNA]</scope>
    <source>
        <strain evidence="1">Bat1K_MPI-CBG_1</strain>
    </source>
</reference>
<evidence type="ECO:0000313" key="1">
    <source>
        <dbReference type="EMBL" id="KAF6119692.1"/>
    </source>
</evidence>
<protein>
    <submittedName>
        <fullName evidence="1">Uncharacterized protein</fullName>
    </submittedName>
</protein>
<dbReference type="GO" id="GO:0003743">
    <property type="term" value="F:translation initiation factor activity"/>
    <property type="evidence" value="ECO:0007669"/>
    <property type="project" value="TreeGrafter"/>
</dbReference>
<dbReference type="GO" id="GO:0071541">
    <property type="term" value="C:eukaryotic translation initiation factor 3 complex, eIF3m"/>
    <property type="evidence" value="ECO:0007669"/>
    <property type="project" value="TreeGrafter"/>
</dbReference>
<accession>A0A834EMJ5</accession>
<gene>
    <name evidence="1" type="ORF">HJG60_010140</name>
</gene>
<name>A0A834EMJ5_9CHIR</name>
<comment type="caution">
    <text evidence="1">The sequence shown here is derived from an EMBL/GenBank/DDBJ whole genome shotgun (WGS) entry which is preliminary data.</text>
</comment>
<dbReference type="AlphaFoldDB" id="A0A834EMJ5"/>
<dbReference type="PANTHER" id="PTHR10540">
    <property type="entry name" value="EUKARYOTIC TRANSLATION INITIATION FACTOR 3 SUBUNIT F-RELATED"/>
    <property type="match status" value="1"/>
</dbReference>